<evidence type="ECO:0000313" key="2">
    <source>
        <dbReference type="Proteomes" id="UP000597444"/>
    </source>
</evidence>
<keyword evidence="2" id="KW-1185">Reference proteome</keyword>
<comment type="caution">
    <text evidence="1">The sequence shown here is derived from an EMBL/GenBank/DDBJ whole genome shotgun (WGS) entry which is preliminary data.</text>
</comment>
<dbReference type="EMBL" id="BNJK01000001">
    <property type="protein sequence ID" value="GHO92574.1"/>
    <property type="molecule type" value="Genomic_DNA"/>
</dbReference>
<reference evidence="1" key="1">
    <citation type="submission" date="2020-10" db="EMBL/GenBank/DDBJ databases">
        <title>Taxonomic study of unclassified bacteria belonging to the class Ktedonobacteria.</title>
        <authorList>
            <person name="Yabe S."/>
            <person name="Wang C.M."/>
            <person name="Zheng Y."/>
            <person name="Sakai Y."/>
            <person name="Cavaletti L."/>
            <person name="Monciardini P."/>
            <person name="Donadio S."/>
        </authorList>
    </citation>
    <scope>NUCLEOTIDE SEQUENCE</scope>
    <source>
        <strain evidence="1">ID150040</strain>
    </source>
</reference>
<sequence length="147" mass="17160">MLRLSVFETRGKSIMGKLFQRYRKMKPTIARRLSEEDYQRYHGMIQTLEGIRPFEVGDYLARDNKGVWPIERVTIQKSFYCVSEPDEEGWAAYQALDIREAVQMEDNFTINGLTGKKGDYLVRSTWGGTGRPVDREIFESTYALMEQ</sequence>
<gene>
    <name evidence="1" type="ORF">KSF_026220</name>
</gene>
<protein>
    <submittedName>
        <fullName evidence="1">Uncharacterized protein</fullName>
    </submittedName>
</protein>
<name>A0A8J3MYY8_9CHLR</name>
<dbReference type="RefSeq" id="WP_220203398.1">
    <property type="nucleotide sequence ID" value="NZ_BNJK01000001.1"/>
</dbReference>
<dbReference type="Proteomes" id="UP000597444">
    <property type="component" value="Unassembled WGS sequence"/>
</dbReference>
<proteinExistence type="predicted"/>
<organism evidence="1 2">
    <name type="scientific">Reticulibacter mediterranei</name>
    <dbReference type="NCBI Taxonomy" id="2778369"/>
    <lineage>
        <taxon>Bacteria</taxon>
        <taxon>Bacillati</taxon>
        <taxon>Chloroflexota</taxon>
        <taxon>Ktedonobacteria</taxon>
        <taxon>Ktedonobacterales</taxon>
        <taxon>Reticulibacteraceae</taxon>
        <taxon>Reticulibacter</taxon>
    </lineage>
</organism>
<dbReference type="AlphaFoldDB" id="A0A8J3MYY8"/>
<evidence type="ECO:0000313" key="1">
    <source>
        <dbReference type="EMBL" id="GHO92574.1"/>
    </source>
</evidence>
<accession>A0A8J3MYY8</accession>